<accession>I5BUE5</accession>
<dbReference type="Proteomes" id="UP000005551">
    <property type="component" value="Unassembled WGS sequence"/>
</dbReference>
<evidence type="ECO:0000313" key="2">
    <source>
        <dbReference type="Proteomes" id="UP000005551"/>
    </source>
</evidence>
<dbReference type="RefSeq" id="WP_009057221.1">
    <property type="nucleotide sequence ID" value="NZ_AJYA01000065.1"/>
</dbReference>
<protein>
    <submittedName>
        <fullName evidence="1">KWG repeat-containing protein</fullName>
    </submittedName>
</protein>
<dbReference type="STRING" id="1189621.A3SI_18290"/>
<gene>
    <name evidence="1" type="ORF">A3SI_18290</name>
</gene>
<keyword evidence="2" id="KW-1185">Reference proteome</keyword>
<name>I5BUE5_9BACT</name>
<proteinExistence type="predicted"/>
<dbReference type="AlphaFoldDB" id="I5BUE5"/>
<dbReference type="Pfam" id="PF14903">
    <property type="entry name" value="WG_beta_rep"/>
    <property type="match status" value="1"/>
</dbReference>
<organism evidence="1 2">
    <name type="scientific">Nitritalea halalkaliphila LW7</name>
    <dbReference type="NCBI Taxonomy" id="1189621"/>
    <lineage>
        <taxon>Bacteria</taxon>
        <taxon>Pseudomonadati</taxon>
        <taxon>Bacteroidota</taxon>
        <taxon>Cytophagia</taxon>
        <taxon>Cytophagales</taxon>
        <taxon>Cyclobacteriaceae</taxon>
        <taxon>Nitritalea</taxon>
    </lineage>
</organism>
<comment type="caution">
    <text evidence="1">The sequence shown here is derived from an EMBL/GenBank/DDBJ whole genome shotgun (WGS) entry which is preliminary data.</text>
</comment>
<sequence length="143" mass="15770">MDARGELLPLRALETAGTFSKGVAAVGQRGAYFLIDRFGEAISESFTELRRLADDLYLVEKEGKWGILRADGSFLWPAELEAAQELEGQFLLLLREGRWGLADRAGRMLLPFAYRQIEVDAPSGSIAAQPLAEPEAFLTTNKP</sequence>
<dbReference type="InterPro" id="IPR032774">
    <property type="entry name" value="WG_beta_rep"/>
</dbReference>
<reference evidence="1 2" key="1">
    <citation type="submission" date="2012-05" db="EMBL/GenBank/DDBJ databases">
        <title>Genome sequence of Nitritalea halalkaliphila LW7.</title>
        <authorList>
            <person name="Jangir P.K."/>
            <person name="Singh A."/>
            <person name="Shivaji S."/>
            <person name="Sharma R."/>
        </authorList>
    </citation>
    <scope>NUCLEOTIDE SEQUENCE [LARGE SCALE GENOMIC DNA]</scope>
    <source>
        <strain evidence="1 2">LW7</strain>
    </source>
</reference>
<dbReference type="EMBL" id="AJYA01000065">
    <property type="protein sequence ID" value="EIM73197.1"/>
    <property type="molecule type" value="Genomic_DNA"/>
</dbReference>
<evidence type="ECO:0000313" key="1">
    <source>
        <dbReference type="EMBL" id="EIM73197.1"/>
    </source>
</evidence>